<comment type="caution">
    <text evidence="7">The sequence shown here is derived from an EMBL/GenBank/DDBJ whole genome shotgun (WGS) entry which is preliminary data.</text>
</comment>
<proteinExistence type="predicted"/>
<evidence type="ECO:0000256" key="3">
    <source>
        <dbReference type="ARBA" id="ARBA00022806"/>
    </source>
</evidence>
<keyword evidence="8" id="KW-1185">Reference proteome</keyword>
<protein>
    <submittedName>
        <fullName evidence="7">AAA family ATPase</fullName>
    </submittedName>
</protein>
<dbReference type="InterPro" id="IPR000212">
    <property type="entry name" value="DNA_helicase_UvrD/REP"/>
</dbReference>
<accession>A0ABS3WMQ7</accession>
<keyword evidence="2 5" id="KW-0378">Hydrolase</keyword>
<keyword evidence="1 5" id="KW-0547">Nucleotide-binding</keyword>
<dbReference type="Gene3D" id="3.40.50.300">
    <property type="entry name" value="P-loop containing nucleotide triphosphate hydrolases"/>
    <property type="match status" value="3"/>
</dbReference>
<reference evidence="7 8" key="1">
    <citation type="submission" date="2021-02" db="EMBL/GenBank/DDBJ databases">
        <title>Streptomyces spirodelae sp. nov., isolated from duckweed.</title>
        <authorList>
            <person name="Saimee Y."/>
            <person name="Duangmal K."/>
        </authorList>
    </citation>
    <scope>NUCLEOTIDE SEQUENCE [LARGE SCALE GENOMIC DNA]</scope>
    <source>
        <strain evidence="7 8">DW4-2</strain>
    </source>
</reference>
<evidence type="ECO:0000256" key="1">
    <source>
        <dbReference type="ARBA" id="ARBA00022741"/>
    </source>
</evidence>
<name>A0ABS3WMQ7_9ACTN</name>
<evidence type="ECO:0000256" key="5">
    <source>
        <dbReference type="PROSITE-ProRule" id="PRU00560"/>
    </source>
</evidence>
<dbReference type="PANTHER" id="PTHR11070:SF45">
    <property type="entry name" value="DNA 3'-5' HELICASE"/>
    <property type="match status" value="1"/>
</dbReference>
<dbReference type="InterPro" id="IPR027417">
    <property type="entry name" value="P-loop_NTPase"/>
</dbReference>
<feature type="binding site" evidence="5">
    <location>
        <begin position="196"/>
        <end position="203"/>
    </location>
    <ligand>
        <name>ATP</name>
        <dbReference type="ChEBI" id="CHEBI:30616"/>
    </ligand>
</feature>
<evidence type="ECO:0000256" key="2">
    <source>
        <dbReference type="ARBA" id="ARBA00022801"/>
    </source>
</evidence>
<evidence type="ECO:0000259" key="6">
    <source>
        <dbReference type="PROSITE" id="PS51198"/>
    </source>
</evidence>
<evidence type="ECO:0000313" key="8">
    <source>
        <dbReference type="Proteomes" id="UP001518976"/>
    </source>
</evidence>
<dbReference type="EMBL" id="JAFFZN010000001">
    <property type="protein sequence ID" value="MBO8184176.1"/>
    <property type="molecule type" value="Genomic_DNA"/>
</dbReference>
<feature type="domain" description="UvrD-like helicase ATP-binding" evidence="6">
    <location>
        <begin position="175"/>
        <end position="595"/>
    </location>
</feature>
<dbReference type="PROSITE" id="PS51198">
    <property type="entry name" value="UVRD_HELICASE_ATP_BIND"/>
    <property type="match status" value="1"/>
</dbReference>
<organism evidence="7 8">
    <name type="scientific">Streptomyces spirodelae</name>
    <dbReference type="NCBI Taxonomy" id="2812904"/>
    <lineage>
        <taxon>Bacteria</taxon>
        <taxon>Bacillati</taxon>
        <taxon>Actinomycetota</taxon>
        <taxon>Actinomycetes</taxon>
        <taxon>Kitasatosporales</taxon>
        <taxon>Streptomycetaceae</taxon>
        <taxon>Streptomyces</taxon>
    </lineage>
</organism>
<dbReference type="InterPro" id="IPR014016">
    <property type="entry name" value="UvrD-like_ATP-bd"/>
</dbReference>
<keyword evidence="4 5" id="KW-0067">ATP-binding</keyword>
<dbReference type="PANTHER" id="PTHR11070">
    <property type="entry name" value="UVRD / RECB / PCRA DNA HELICASE FAMILY MEMBER"/>
    <property type="match status" value="1"/>
</dbReference>
<sequence length="749" mass="81634">MQHEQKYLDHLYARVDVLRGQAASAVEEAQKPDGNTRQARVERDVRVAERSGLLAALNAVDGSLCFGRIDFTDGTSHHIGRIGIREDDAERTPVLIDWRAPVARPFYLATGHTPMGLRRRRHLTTQGRTVTELHDELLDLGDEERTGHEDPTGDAVLLASLNAARTGRMNDIVRTIQAEQDRIIRAPHRGVLVVEGGPGTGKTAVALHRAAFLLYEHRELLAKRAVLIVGPNPAFLSYIGEVLPSLGETGVLLSTLGELYPGIEARGTDSPRAAAVKGRAEMAEALRLAVRDRQQVPEPGEPLIVPHDDGDLVLDWHLADEAREAARATRLQHNLARPHFAFRVIDALTAQLVERLGADPYGGPNLLGPDDVAQLGKAVAANPEVHAAISQLWPELSPEEFVADYLAEPTWLPEEDAAAIRRTVTSPADWTPADVPLLDEAAELLGEDDSAQRAAAEAERQERIQYAQGVLEVARGSESFEFEDTESEILAAHDVIDAERMAERHEEADHRTAAERAAADRTWAFGHIIVDEAQELSSMAWRLLMRRCPSRSMTLVGDPVQTAEEAGVGSWEDILAPYVEDRWEHTRLAVNYRTPAEIMDLAAAVVRARHPGFEPPSSVRSTGTRPWARQAPGDLPGAVAEVAAAQTPDEGRLAVIAPRRLHEALAARLPDVVPGAEPDLTRHLVLLDPRQAKGLEFDRVLVVEPAEFGTSDLYVALTRATQSLGILHEAPLPDGLAGALDASGVEHPA</sequence>
<dbReference type="SUPFAM" id="SSF52540">
    <property type="entry name" value="P-loop containing nucleoside triphosphate hydrolases"/>
    <property type="match status" value="1"/>
</dbReference>
<evidence type="ECO:0000256" key="4">
    <source>
        <dbReference type="ARBA" id="ARBA00022840"/>
    </source>
</evidence>
<dbReference type="Proteomes" id="UP001518976">
    <property type="component" value="Unassembled WGS sequence"/>
</dbReference>
<evidence type="ECO:0000313" key="7">
    <source>
        <dbReference type="EMBL" id="MBO8184176.1"/>
    </source>
</evidence>
<keyword evidence="3 5" id="KW-0347">Helicase</keyword>
<gene>
    <name evidence="7" type="ORF">JW592_01570</name>
</gene>